<evidence type="ECO:0000256" key="1">
    <source>
        <dbReference type="SAM" id="Phobius"/>
    </source>
</evidence>
<evidence type="ECO:0000313" key="3">
    <source>
        <dbReference type="Proteomes" id="UP000276776"/>
    </source>
</evidence>
<sequence>MDLGSSSSSSSSSNPTNKCFTLEQQRLSGSKLEEILFTYIFPPICIFGIIGNTLNLIVFFGSTMKSRFAINIHLTRAKILLSCLAVCDICFLLLMVPHSMANFSSFAQSYLFRWFYLTTKIHLITFANWNSAIATW</sequence>
<keyword evidence="3" id="KW-1185">Reference proteome</keyword>
<evidence type="ECO:0000313" key="2">
    <source>
        <dbReference type="EMBL" id="VDM99389.1"/>
    </source>
</evidence>
<keyword evidence="1" id="KW-0812">Transmembrane</keyword>
<evidence type="ECO:0000313" key="4">
    <source>
        <dbReference type="WBParaSite" id="TCLT_0000309401-mRNA-1"/>
    </source>
</evidence>
<organism evidence="4">
    <name type="scientific">Thelazia callipaeda</name>
    <name type="common">Oriental eyeworm</name>
    <name type="synonym">Parasitic nematode</name>
    <dbReference type="NCBI Taxonomy" id="103827"/>
    <lineage>
        <taxon>Eukaryota</taxon>
        <taxon>Metazoa</taxon>
        <taxon>Ecdysozoa</taxon>
        <taxon>Nematoda</taxon>
        <taxon>Chromadorea</taxon>
        <taxon>Rhabditida</taxon>
        <taxon>Spirurina</taxon>
        <taxon>Spiruromorpha</taxon>
        <taxon>Thelazioidea</taxon>
        <taxon>Thelaziidae</taxon>
        <taxon>Thelazia</taxon>
    </lineage>
</organism>
<proteinExistence type="predicted"/>
<reference evidence="2 3" key="2">
    <citation type="submission" date="2018-11" db="EMBL/GenBank/DDBJ databases">
        <authorList>
            <consortium name="Pathogen Informatics"/>
        </authorList>
    </citation>
    <scope>NUCLEOTIDE SEQUENCE [LARGE SCALE GENOMIC DNA]</scope>
</reference>
<dbReference type="OrthoDB" id="10011262at2759"/>
<dbReference type="WBParaSite" id="TCLT_0000309401-mRNA-1">
    <property type="protein sequence ID" value="TCLT_0000309401-mRNA-1"/>
    <property type="gene ID" value="TCLT_0000309401"/>
</dbReference>
<dbReference type="PANTHER" id="PTHR46895:SF5">
    <property type="entry name" value="G-PROTEIN COUPLED RECEPTORS FAMILY 1 PROFILE DOMAIN-CONTAINING PROTEIN"/>
    <property type="match status" value="1"/>
</dbReference>
<dbReference type="Proteomes" id="UP000276776">
    <property type="component" value="Unassembled WGS sequence"/>
</dbReference>
<dbReference type="SUPFAM" id="SSF81321">
    <property type="entry name" value="Family A G protein-coupled receptor-like"/>
    <property type="match status" value="1"/>
</dbReference>
<protein>
    <submittedName>
        <fullName evidence="4">G_PROTEIN_RECEP_F1_2 domain-containing protein</fullName>
    </submittedName>
</protein>
<dbReference type="OMA" id="FANWNSA"/>
<dbReference type="STRING" id="103827.A0A0N5CS93"/>
<feature type="transmembrane region" description="Helical" evidence="1">
    <location>
        <begin position="36"/>
        <end position="58"/>
    </location>
</feature>
<gene>
    <name evidence="2" type="ORF">TCLT_LOCUS3094</name>
</gene>
<name>A0A0N5CS93_THECL</name>
<dbReference type="AlphaFoldDB" id="A0A0N5CS93"/>
<dbReference type="Gene3D" id="1.20.1070.10">
    <property type="entry name" value="Rhodopsin 7-helix transmembrane proteins"/>
    <property type="match status" value="1"/>
</dbReference>
<keyword evidence="1" id="KW-1133">Transmembrane helix</keyword>
<accession>A0A0N5CS93</accession>
<feature type="transmembrane region" description="Helical" evidence="1">
    <location>
        <begin position="79"/>
        <end position="96"/>
    </location>
</feature>
<keyword evidence="1" id="KW-0472">Membrane</keyword>
<reference evidence="4" key="1">
    <citation type="submission" date="2017-02" db="UniProtKB">
        <authorList>
            <consortium name="WormBaseParasite"/>
        </authorList>
    </citation>
    <scope>IDENTIFICATION</scope>
</reference>
<dbReference type="EMBL" id="UYYF01000973">
    <property type="protein sequence ID" value="VDM99389.1"/>
    <property type="molecule type" value="Genomic_DNA"/>
</dbReference>
<dbReference type="PANTHER" id="PTHR46895">
    <property type="entry name" value="PROTEIN CBG20548-RELATED"/>
    <property type="match status" value="1"/>
</dbReference>